<dbReference type="InterPro" id="IPR006311">
    <property type="entry name" value="TAT_signal"/>
</dbReference>
<feature type="compositionally biased region" description="Pro residues" evidence="1">
    <location>
        <begin position="256"/>
        <end position="272"/>
    </location>
</feature>
<proteinExistence type="predicted"/>
<evidence type="ECO:0000259" key="2">
    <source>
        <dbReference type="Pfam" id="PF13313"/>
    </source>
</evidence>
<feature type="compositionally biased region" description="Pro residues" evidence="1">
    <location>
        <begin position="220"/>
        <end position="236"/>
    </location>
</feature>
<gene>
    <name evidence="3" type="ORF">BKA10_001814</name>
</gene>
<dbReference type="PANTHER" id="PTHR48184">
    <property type="entry name" value="RICIN B-TYPE LECTIN DOMAIN-CONTAINING PROTEIN"/>
    <property type="match status" value="1"/>
</dbReference>
<dbReference type="AlphaFoldDB" id="A0AA40SPH4"/>
<accession>A0AA40SPH4</accession>
<comment type="caution">
    <text evidence="3">The sequence shown here is derived from an EMBL/GenBank/DDBJ whole genome shotgun (WGS) entry which is preliminary data.</text>
</comment>
<dbReference type="SUPFAM" id="SSF51126">
    <property type="entry name" value="Pectin lyase-like"/>
    <property type="match status" value="1"/>
</dbReference>
<name>A0AA40SPH4_9MICO</name>
<protein>
    <recommendedName>
        <fullName evidence="2">DUF4082 domain-containing protein</fullName>
    </recommendedName>
</protein>
<dbReference type="RefSeq" id="WP_183499608.1">
    <property type="nucleotide sequence ID" value="NZ_BAABCO010000005.1"/>
</dbReference>
<feature type="compositionally biased region" description="Low complexity" evidence="1">
    <location>
        <begin position="203"/>
        <end position="219"/>
    </location>
</feature>
<dbReference type="PROSITE" id="PS51318">
    <property type="entry name" value="TAT"/>
    <property type="match status" value="1"/>
</dbReference>
<evidence type="ECO:0000256" key="1">
    <source>
        <dbReference type="SAM" id="MobiDB-lite"/>
    </source>
</evidence>
<reference evidence="3 4" key="1">
    <citation type="submission" date="2020-08" db="EMBL/GenBank/DDBJ databases">
        <title>Sequencing the genomes of 1000 actinobacteria strains.</title>
        <authorList>
            <person name="Klenk H.-P."/>
        </authorList>
    </citation>
    <scope>NUCLEOTIDE SEQUENCE [LARGE SCALE GENOMIC DNA]</scope>
    <source>
        <strain evidence="3 4">DSM 19600</strain>
    </source>
</reference>
<dbReference type="InterPro" id="IPR025141">
    <property type="entry name" value="DUF4082"/>
</dbReference>
<evidence type="ECO:0000313" key="4">
    <source>
        <dbReference type="Proteomes" id="UP000549113"/>
    </source>
</evidence>
<feature type="domain" description="DUF4082" evidence="2">
    <location>
        <begin position="56"/>
        <end position="195"/>
    </location>
</feature>
<organism evidence="3 4">
    <name type="scientific">Microbacterium invictum</name>
    <dbReference type="NCBI Taxonomy" id="515415"/>
    <lineage>
        <taxon>Bacteria</taxon>
        <taxon>Bacillati</taxon>
        <taxon>Actinomycetota</taxon>
        <taxon>Actinomycetes</taxon>
        <taxon>Micrococcales</taxon>
        <taxon>Microbacteriaceae</taxon>
        <taxon>Microbacterium</taxon>
    </lineage>
</organism>
<feature type="compositionally biased region" description="Low complexity" evidence="1">
    <location>
        <begin position="237"/>
        <end position="255"/>
    </location>
</feature>
<dbReference type="Proteomes" id="UP000549113">
    <property type="component" value="Unassembled WGS sequence"/>
</dbReference>
<feature type="region of interest" description="Disordered" evidence="1">
    <location>
        <begin position="203"/>
        <end position="276"/>
    </location>
</feature>
<dbReference type="Pfam" id="PF13313">
    <property type="entry name" value="DUF4082"/>
    <property type="match status" value="1"/>
</dbReference>
<keyword evidence="4" id="KW-1185">Reference proteome</keyword>
<dbReference type="PANTHER" id="PTHR48184:SF3">
    <property type="entry name" value="SCP DOMAIN-CONTAINING PROTEIN"/>
    <property type="match status" value="1"/>
</dbReference>
<dbReference type="EMBL" id="JACIFH010000001">
    <property type="protein sequence ID" value="MBB4140020.1"/>
    <property type="molecule type" value="Genomic_DNA"/>
</dbReference>
<sequence length="547" mass="56666">MTTPTTPARTRLRAHPRRIRLLLAAGIVALLATAGLVAAPAIAAPMTTGIFSDSLKPRIAVDSDRTAVELGIRFSPDKSGTVTALQYYQGQKATGVTSATLWSSSGKVLAKASFAKTNKVGWRTVSLNEPVKLTAGTSYIASYNAPRGGYPVTENDLTKVKKQNGFTLKAGAGVYRYGKTGKAPNLSYKGSNYLVDVVYAPTGATAGKPTPKPTATAKPTPKPTPTTAPTPTPTPTPTATTAPKPTPTPTATTAPKPTPTPTPTTAPKPTPPATGGFTVLGRSFPSSATTGVPAGTALTKYTGPCTIQTAGVVINAMEVNCYLRILAKNVKITNSVINGGVYADFNDNVGSFTITDSEVRGGNSPGTGIGDAYFTATRVEVTGGTRSINCYAHCTVKDSYVHGQMNDRSGVHHESGIRFNTNSTLVGNTIACDANDYPPDAGCSAAITGYPDFDPVQNVTVDGNLIIAGSGGYCSYGGATTGKPFSGQTKNVKFTNNIYERGTEMGDGGRGYVCGFWGPITSFDSNAPGAAWTNNLFDDGTVVRAAN</sequence>
<dbReference type="InterPro" id="IPR011050">
    <property type="entry name" value="Pectin_lyase_fold/virulence"/>
</dbReference>
<evidence type="ECO:0000313" key="3">
    <source>
        <dbReference type="EMBL" id="MBB4140020.1"/>
    </source>
</evidence>